<proteinExistence type="predicted"/>
<dbReference type="GO" id="GO:0120147">
    <property type="term" value="F:formylglycine-generating oxidase activity"/>
    <property type="evidence" value="ECO:0007669"/>
    <property type="project" value="TreeGrafter"/>
</dbReference>
<dbReference type="InterPro" id="IPR016187">
    <property type="entry name" value="CTDL_fold"/>
</dbReference>
<feature type="transmembrane region" description="Helical" evidence="1">
    <location>
        <begin position="34"/>
        <end position="53"/>
    </location>
</feature>
<dbReference type="InterPro" id="IPR051043">
    <property type="entry name" value="Sulfatase_Mod_Factor_Kinase"/>
</dbReference>
<reference evidence="3 4" key="1">
    <citation type="submission" date="2017-08" db="EMBL/GenBank/DDBJ databases">
        <authorList>
            <person name="de Groot N.N."/>
        </authorList>
    </citation>
    <scope>NUCLEOTIDE SEQUENCE [LARGE SCALE GENOMIC DNA]</scope>
    <source>
        <strain evidence="3 4">JC85</strain>
    </source>
</reference>
<dbReference type="InterPro" id="IPR005532">
    <property type="entry name" value="SUMF_dom"/>
</dbReference>
<keyword evidence="1" id="KW-0812">Transmembrane</keyword>
<dbReference type="PANTHER" id="PTHR23150">
    <property type="entry name" value="SULFATASE MODIFYING FACTOR 1, 2"/>
    <property type="match status" value="1"/>
</dbReference>
<keyword evidence="1" id="KW-1133">Transmembrane helix</keyword>
<name>A0A285V2P3_9HYPH</name>
<dbReference type="Gene3D" id="3.90.1580.10">
    <property type="entry name" value="paralog of FGE (formylglycine-generating enzyme)"/>
    <property type="match status" value="1"/>
</dbReference>
<feature type="domain" description="Sulfatase-modifying factor enzyme-like" evidence="2">
    <location>
        <begin position="69"/>
        <end position="302"/>
    </location>
</feature>
<feature type="transmembrane region" description="Helical" evidence="1">
    <location>
        <begin position="12"/>
        <end position="28"/>
    </location>
</feature>
<accession>A0A285V2P3</accession>
<organism evidence="3 4">
    <name type="scientific">Rhizobium subbaraonis</name>
    <dbReference type="NCBI Taxonomy" id="908946"/>
    <lineage>
        <taxon>Bacteria</taxon>
        <taxon>Pseudomonadati</taxon>
        <taxon>Pseudomonadota</taxon>
        <taxon>Alphaproteobacteria</taxon>
        <taxon>Hyphomicrobiales</taxon>
        <taxon>Rhizobiaceae</taxon>
        <taxon>Rhizobium/Agrobacterium group</taxon>
        <taxon>Rhizobium</taxon>
    </lineage>
</organism>
<dbReference type="Proteomes" id="UP000219167">
    <property type="component" value="Unassembled WGS sequence"/>
</dbReference>
<dbReference type="SUPFAM" id="SSF56436">
    <property type="entry name" value="C-type lectin-like"/>
    <property type="match status" value="1"/>
</dbReference>
<dbReference type="Pfam" id="PF03781">
    <property type="entry name" value="FGE-sulfatase"/>
    <property type="match status" value="1"/>
</dbReference>
<dbReference type="PANTHER" id="PTHR23150:SF19">
    <property type="entry name" value="FORMYLGLYCINE-GENERATING ENZYME"/>
    <property type="match status" value="1"/>
</dbReference>
<dbReference type="EMBL" id="OBQD01000049">
    <property type="protein sequence ID" value="SOC48303.1"/>
    <property type="molecule type" value="Genomic_DNA"/>
</dbReference>
<keyword evidence="1" id="KW-0472">Membrane</keyword>
<gene>
    <name evidence="3" type="ORF">SAMN05892877_1492</name>
</gene>
<dbReference type="InterPro" id="IPR042095">
    <property type="entry name" value="SUMF_sf"/>
</dbReference>
<keyword evidence="4" id="KW-1185">Reference proteome</keyword>
<evidence type="ECO:0000313" key="3">
    <source>
        <dbReference type="EMBL" id="SOC48303.1"/>
    </source>
</evidence>
<protein>
    <submittedName>
        <fullName evidence="3">Formylglycine-generating enzyme required for sulfatase activity</fullName>
    </submittedName>
</protein>
<evidence type="ECO:0000256" key="1">
    <source>
        <dbReference type="SAM" id="Phobius"/>
    </source>
</evidence>
<dbReference type="AlphaFoldDB" id="A0A285V2P3"/>
<sequence>MHGVLDEHPVDFLSNSLVIAMSGVVLTPRQPNSIGSVLLPLLLISALSTAVVFQSGIVRLNGGADLPPPQTISVAPGSFVYRQPGEFYRAGYAVDGPKAEYVMTAPVTIMKYQVSTQDYDACVADGACPARESVTPSRSDMPATGVSYDDATVYARWFSEKSGGVWRLPSDAELAFTAGTKFPDDALGIDPDNPNPALRWLADYEREAARKRSRQPEPLPYGSFGESEHGLADFGGNVWEWTTTCNRRVDLVKQGQQVTTEACGVYIAAGKHRSPLSSFIRDPKSGGCSVGVPPDHVGFRLVEDRRWYAPLLFSIGAL</sequence>
<evidence type="ECO:0000313" key="4">
    <source>
        <dbReference type="Proteomes" id="UP000219167"/>
    </source>
</evidence>
<evidence type="ECO:0000259" key="2">
    <source>
        <dbReference type="Pfam" id="PF03781"/>
    </source>
</evidence>